<keyword evidence="3 6" id="KW-0812">Transmembrane</keyword>
<dbReference type="Proteomes" id="UP000462014">
    <property type="component" value="Unassembled WGS sequence"/>
</dbReference>
<proteinExistence type="predicted"/>
<accession>A0A7K1T0L3</accession>
<dbReference type="PANTHER" id="PTHR30213">
    <property type="entry name" value="INNER MEMBRANE PROTEIN YHJD"/>
    <property type="match status" value="1"/>
</dbReference>
<gene>
    <name evidence="7" type="ORF">GO621_16355</name>
</gene>
<feature type="transmembrane region" description="Helical" evidence="6">
    <location>
        <begin position="200"/>
        <end position="224"/>
    </location>
</feature>
<dbReference type="NCBIfam" id="TIGR00765">
    <property type="entry name" value="yihY_not_rbn"/>
    <property type="match status" value="1"/>
</dbReference>
<feature type="transmembrane region" description="Helical" evidence="6">
    <location>
        <begin position="57"/>
        <end position="76"/>
    </location>
</feature>
<evidence type="ECO:0000256" key="5">
    <source>
        <dbReference type="ARBA" id="ARBA00023136"/>
    </source>
</evidence>
<feature type="transmembrane region" description="Helical" evidence="6">
    <location>
        <begin position="271"/>
        <end position="293"/>
    </location>
</feature>
<evidence type="ECO:0000313" key="7">
    <source>
        <dbReference type="EMBL" id="MVN23099.1"/>
    </source>
</evidence>
<dbReference type="EMBL" id="WPIK01000018">
    <property type="protein sequence ID" value="MVN23099.1"/>
    <property type="molecule type" value="Genomic_DNA"/>
</dbReference>
<organism evidence="7 8">
    <name type="scientific">Mucilaginibacter arboris</name>
    <dbReference type="NCBI Taxonomy" id="2682090"/>
    <lineage>
        <taxon>Bacteria</taxon>
        <taxon>Pseudomonadati</taxon>
        <taxon>Bacteroidota</taxon>
        <taxon>Sphingobacteriia</taxon>
        <taxon>Sphingobacteriales</taxon>
        <taxon>Sphingobacteriaceae</taxon>
        <taxon>Mucilaginibacter</taxon>
    </lineage>
</organism>
<dbReference type="Pfam" id="PF03631">
    <property type="entry name" value="Virul_fac_BrkB"/>
    <property type="match status" value="1"/>
</dbReference>
<feature type="transmembrane region" description="Helical" evidence="6">
    <location>
        <begin position="20"/>
        <end position="42"/>
    </location>
</feature>
<feature type="transmembrane region" description="Helical" evidence="6">
    <location>
        <begin position="120"/>
        <end position="139"/>
    </location>
</feature>
<dbReference type="InterPro" id="IPR017039">
    <property type="entry name" value="Virul_fac_BrkB"/>
</dbReference>
<keyword evidence="8" id="KW-1185">Reference proteome</keyword>
<comment type="caution">
    <text evidence="7">The sequence shown here is derived from an EMBL/GenBank/DDBJ whole genome shotgun (WGS) entry which is preliminary data.</text>
</comment>
<keyword evidence="2" id="KW-1003">Cell membrane</keyword>
<feature type="transmembrane region" description="Helical" evidence="6">
    <location>
        <begin position="236"/>
        <end position="259"/>
    </location>
</feature>
<dbReference type="AlphaFoldDB" id="A0A7K1T0L3"/>
<evidence type="ECO:0000256" key="2">
    <source>
        <dbReference type="ARBA" id="ARBA00022475"/>
    </source>
</evidence>
<evidence type="ECO:0000313" key="8">
    <source>
        <dbReference type="Proteomes" id="UP000462014"/>
    </source>
</evidence>
<dbReference type="PANTHER" id="PTHR30213:SF0">
    <property type="entry name" value="UPF0761 MEMBRANE PROTEIN YIHY"/>
    <property type="match status" value="1"/>
</dbReference>
<name>A0A7K1T0L3_9SPHI</name>
<evidence type="ECO:0000256" key="1">
    <source>
        <dbReference type="ARBA" id="ARBA00004651"/>
    </source>
</evidence>
<feature type="transmembrane region" description="Helical" evidence="6">
    <location>
        <begin position="159"/>
        <end position="180"/>
    </location>
</feature>
<dbReference type="RefSeq" id="WP_157569003.1">
    <property type="nucleotide sequence ID" value="NZ_WPIK01000018.1"/>
</dbReference>
<dbReference type="GO" id="GO:0005886">
    <property type="term" value="C:plasma membrane"/>
    <property type="evidence" value="ECO:0007669"/>
    <property type="project" value="UniProtKB-SubCell"/>
</dbReference>
<comment type="subcellular location">
    <subcellularLocation>
        <location evidence="1">Cell membrane</location>
        <topology evidence="1">Multi-pass membrane protein</topology>
    </subcellularLocation>
</comment>
<keyword evidence="4 6" id="KW-1133">Transmembrane helix</keyword>
<sequence>MFWLHHFLLRFKFYEYFLNWTKVLILPGFNSLPLYTIAVFFLKEVKKESLVNKASGLAYNLMLAIFPGIIFLFTLIPYIPIKHFQDKLLSVLATVMPTNAFIAFKGTIEDILNNQNGQLLSFGFLSAVYFATNGVITLMKAFNKSALATETRPYLRRRLVALVLTVMIISAFIGGISIMILGQKFISIIRHHLHGSGGIWIFLITVTRWVMVILLFFVTVSILYRYAPTHARRWKFLSAGSIMATALAVLTSLGFSYYINHFSSYNKVYGSIGTLIVTMIWLYLNSLIVLLGFELNASIDLSKQSIKIVQPSFNTLKPKKEVVKEAPKSGMNYRRE</sequence>
<evidence type="ECO:0000256" key="3">
    <source>
        <dbReference type="ARBA" id="ARBA00022692"/>
    </source>
</evidence>
<evidence type="ECO:0000256" key="4">
    <source>
        <dbReference type="ARBA" id="ARBA00022989"/>
    </source>
</evidence>
<keyword evidence="5 6" id="KW-0472">Membrane</keyword>
<evidence type="ECO:0000256" key="6">
    <source>
        <dbReference type="SAM" id="Phobius"/>
    </source>
</evidence>
<reference evidence="7 8" key="1">
    <citation type="submission" date="2019-12" db="EMBL/GenBank/DDBJ databases">
        <title>Mucilaginibacter sp. HMF7410 genome sequencing and assembly.</title>
        <authorList>
            <person name="Kang H."/>
            <person name="Cha I."/>
            <person name="Kim H."/>
            <person name="Joh K."/>
        </authorList>
    </citation>
    <scope>NUCLEOTIDE SEQUENCE [LARGE SCALE GENOMIC DNA]</scope>
    <source>
        <strain evidence="7 8">HMF7410</strain>
    </source>
</reference>
<protein>
    <submittedName>
        <fullName evidence="7">YihY family inner membrane protein</fullName>
    </submittedName>
</protein>